<evidence type="ECO:0000256" key="1">
    <source>
        <dbReference type="SAM" id="MobiDB-lite"/>
    </source>
</evidence>
<proteinExistence type="predicted"/>
<feature type="region of interest" description="Disordered" evidence="1">
    <location>
        <begin position="18"/>
        <end position="37"/>
    </location>
</feature>
<sequence>MTLSDAELDQLIIDLRLGQPRRGGSKRKPIDHGTYRGARQHRYRGEPVCELCLPEEAAYTAERQRARRATARGDAG</sequence>
<gene>
    <name evidence="2" type="ORF">NBG84_39920</name>
</gene>
<name>A0ABT0V0Q3_9ACTN</name>
<dbReference type="EMBL" id="JAMQAW010000119">
    <property type="protein sequence ID" value="MCM2394369.1"/>
    <property type="molecule type" value="Genomic_DNA"/>
</dbReference>
<accession>A0ABT0V0Q3</accession>
<keyword evidence="3" id="KW-1185">Reference proteome</keyword>
<evidence type="ECO:0000313" key="3">
    <source>
        <dbReference type="Proteomes" id="UP001431429"/>
    </source>
</evidence>
<dbReference type="RefSeq" id="WP_250924647.1">
    <property type="nucleotide sequence ID" value="NZ_JAMQAW010000119.1"/>
</dbReference>
<dbReference type="Proteomes" id="UP001431429">
    <property type="component" value="Unassembled WGS sequence"/>
</dbReference>
<evidence type="ECO:0000313" key="2">
    <source>
        <dbReference type="EMBL" id="MCM2394369.1"/>
    </source>
</evidence>
<protein>
    <submittedName>
        <fullName evidence="2">Uncharacterized protein</fullName>
    </submittedName>
</protein>
<reference evidence="2" key="1">
    <citation type="submission" date="2022-06" db="EMBL/GenBank/DDBJ databases">
        <title>Genome public.</title>
        <authorList>
            <person name="Sun Q."/>
        </authorList>
    </citation>
    <scope>NUCLEOTIDE SEQUENCE</scope>
    <source>
        <strain evidence="2">CWNU-1</strain>
    </source>
</reference>
<organism evidence="2 3">
    <name type="scientific">Streptomyces albipurpureus</name>
    <dbReference type="NCBI Taxonomy" id="2897419"/>
    <lineage>
        <taxon>Bacteria</taxon>
        <taxon>Bacillati</taxon>
        <taxon>Actinomycetota</taxon>
        <taxon>Actinomycetes</taxon>
        <taxon>Kitasatosporales</taxon>
        <taxon>Streptomycetaceae</taxon>
        <taxon>Streptomyces</taxon>
    </lineage>
</organism>
<comment type="caution">
    <text evidence="2">The sequence shown here is derived from an EMBL/GenBank/DDBJ whole genome shotgun (WGS) entry which is preliminary data.</text>
</comment>